<evidence type="ECO:0000256" key="4">
    <source>
        <dbReference type="ARBA" id="ARBA00022792"/>
    </source>
</evidence>
<organism evidence="9 10">
    <name type="scientific">Zostera marina</name>
    <name type="common">Eelgrass</name>
    <dbReference type="NCBI Taxonomy" id="29655"/>
    <lineage>
        <taxon>Eukaryota</taxon>
        <taxon>Viridiplantae</taxon>
        <taxon>Streptophyta</taxon>
        <taxon>Embryophyta</taxon>
        <taxon>Tracheophyta</taxon>
        <taxon>Spermatophyta</taxon>
        <taxon>Magnoliopsida</taxon>
        <taxon>Liliopsida</taxon>
        <taxon>Zosteraceae</taxon>
        <taxon>Zostera</taxon>
    </lineage>
</organism>
<evidence type="ECO:0000256" key="5">
    <source>
        <dbReference type="ARBA" id="ARBA00022989"/>
    </source>
</evidence>
<evidence type="ECO:0000256" key="8">
    <source>
        <dbReference type="SAM" id="MobiDB-lite"/>
    </source>
</evidence>
<evidence type="ECO:0000256" key="2">
    <source>
        <dbReference type="ARBA" id="ARBA00008444"/>
    </source>
</evidence>
<proteinExistence type="inferred from homology"/>
<sequence length="176" mass="19085">MASQGEEEQPPVPVTEKQKEVAEEKKPVEPIRLPTVEEMRGQDIWNNCLVRSAVSGFMGGGLGVMMGLFFGAMDNPILHTQEELTAKQQFVFTAKQMGRQSWRTCKTFAIMGLIYSAAECVVEQARAKHDETNTVVAGCLTGGALSAKGGPQAACIGCAGFAAFSVLIERFMDRHN</sequence>
<evidence type="ECO:0000256" key="7">
    <source>
        <dbReference type="ARBA" id="ARBA00023136"/>
    </source>
</evidence>
<keyword evidence="6" id="KW-0496">Mitochondrion</keyword>
<evidence type="ECO:0000313" key="10">
    <source>
        <dbReference type="Proteomes" id="UP000036987"/>
    </source>
</evidence>
<keyword evidence="10" id="KW-1185">Reference proteome</keyword>
<protein>
    <submittedName>
        <fullName evidence="9">Mitochondrial import inner membrane translocase subunit TIM22-1</fullName>
    </submittedName>
</protein>
<dbReference type="OrthoDB" id="75343at2759"/>
<evidence type="ECO:0000256" key="3">
    <source>
        <dbReference type="ARBA" id="ARBA00022692"/>
    </source>
</evidence>
<dbReference type="GO" id="GO:0008320">
    <property type="term" value="F:protein transmembrane transporter activity"/>
    <property type="evidence" value="ECO:0000318"/>
    <property type="project" value="GO_Central"/>
</dbReference>
<keyword evidence="7" id="KW-0472">Membrane</keyword>
<keyword evidence="4" id="KW-0999">Mitochondrion inner membrane</keyword>
<gene>
    <name evidence="9" type="ORF">ZOSMA_27G01160</name>
</gene>
<dbReference type="AlphaFoldDB" id="A0A0K9PFP5"/>
<dbReference type="STRING" id="29655.A0A0K9PFP5"/>
<dbReference type="EMBL" id="LFYR01000932">
    <property type="protein sequence ID" value="KMZ67062.1"/>
    <property type="molecule type" value="Genomic_DNA"/>
</dbReference>
<accession>A0A0K9PFP5</accession>
<reference evidence="10" key="1">
    <citation type="journal article" date="2016" name="Nature">
        <title>The genome of the seagrass Zostera marina reveals angiosperm adaptation to the sea.</title>
        <authorList>
            <person name="Olsen J.L."/>
            <person name="Rouze P."/>
            <person name="Verhelst B."/>
            <person name="Lin Y.-C."/>
            <person name="Bayer T."/>
            <person name="Collen J."/>
            <person name="Dattolo E."/>
            <person name="De Paoli E."/>
            <person name="Dittami S."/>
            <person name="Maumus F."/>
            <person name="Michel G."/>
            <person name="Kersting A."/>
            <person name="Lauritano C."/>
            <person name="Lohaus R."/>
            <person name="Toepel M."/>
            <person name="Tonon T."/>
            <person name="Vanneste K."/>
            <person name="Amirebrahimi M."/>
            <person name="Brakel J."/>
            <person name="Bostroem C."/>
            <person name="Chovatia M."/>
            <person name="Grimwood J."/>
            <person name="Jenkins J.W."/>
            <person name="Jueterbock A."/>
            <person name="Mraz A."/>
            <person name="Stam W.T."/>
            <person name="Tice H."/>
            <person name="Bornberg-Bauer E."/>
            <person name="Green P.J."/>
            <person name="Pearson G.A."/>
            <person name="Procaccini G."/>
            <person name="Duarte C.M."/>
            <person name="Schmutz J."/>
            <person name="Reusch T.B.H."/>
            <person name="Van de Peer Y."/>
        </authorList>
    </citation>
    <scope>NUCLEOTIDE SEQUENCE [LARGE SCALE GENOMIC DNA]</scope>
    <source>
        <strain evidence="10">cv. Finnish</strain>
    </source>
</reference>
<feature type="region of interest" description="Disordered" evidence="8">
    <location>
        <begin position="1"/>
        <end position="26"/>
    </location>
</feature>
<evidence type="ECO:0000256" key="6">
    <source>
        <dbReference type="ARBA" id="ARBA00023128"/>
    </source>
</evidence>
<dbReference type="PANTHER" id="PTHR14110:SF0">
    <property type="entry name" value="MITOCHONDRIAL IMPORT INNER MEMBRANE TRANSLOCASE SUBUNIT TIM22"/>
    <property type="match status" value="1"/>
</dbReference>
<dbReference type="GO" id="GO:0042721">
    <property type="term" value="C:TIM22 mitochondrial import inner membrane insertion complex"/>
    <property type="evidence" value="ECO:0000318"/>
    <property type="project" value="GO_Central"/>
</dbReference>
<comment type="caution">
    <text evidence="9">The sequence shown here is derived from an EMBL/GenBank/DDBJ whole genome shotgun (WGS) entry which is preliminary data.</text>
</comment>
<dbReference type="GO" id="GO:0030943">
    <property type="term" value="F:mitochondrion targeting sequence binding"/>
    <property type="evidence" value="ECO:0000318"/>
    <property type="project" value="GO_Central"/>
</dbReference>
<dbReference type="InterPro" id="IPR039175">
    <property type="entry name" value="TIM22"/>
</dbReference>
<keyword evidence="5" id="KW-1133">Transmembrane helix</keyword>
<dbReference type="GO" id="GO:0045039">
    <property type="term" value="P:protein insertion into mitochondrial inner membrane"/>
    <property type="evidence" value="ECO:0000318"/>
    <property type="project" value="GO_Central"/>
</dbReference>
<evidence type="ECO:0000313" key="9">
    <source>
        <dbReference type="EMBL" id="KMZ67062.1"/>
    </source>
</evidence>
<comment type="similarity">
    <text evidence="2">Belongs to the Tim17/Tim22/Tim23 family.</text>
</comment>
<evidence type="ECO:0000256" key="1">
    <source>
        <dbReference type="ARBA" id="ARBA00004448"/>
    </source>
</evidence>
<comment type="subcellular location">
    <subcellularLocation>
        <location evidence="1">Mitochondrion inner membrane</location>
        <topology evidence="1">Multi-pass membrane protein</topology>
    </subcellularLocation>
</comment>
<feature type="compositionally biased region" description="Basic and acidic residues" evidence="8">
    <location>
        <begin position="16"/>
        <end position="26"/>
    </location>
</feature>
<dbReference type="Pfam" id="PF02466">
    <property type="entry name" value="Tim17"/>
    <property type="match status" value="1"/>
</dbReference>
<dbReference type="OMA" id="VNPNMAD"/>
<keyword evidence="3" id="KW-0812">Transmembrane</keyword>
<name>A0A0K9PFP5_ZOSMR</name>
<dbReference type="PANTHER" id="PTHR14110">
    <property type="entry name" value="MITOCHONDRIAL IMPORT INNER MEMBRANE TRANSLOCASE SUBUNIT TIM22"/>
    <property type="match status" value="1"/>
</dbReference>
<dbReference type="Proteomes" id="UP000036987">
    <property type="component" value="Unassembled WGS sequence"/>
</dbReference>